<dbReference type="PANTHER" id="PTHR45947:SF3">
    <property type="entry name" value="SULFOQUINOVOSYL TRANSFERASE SQD2"/>
    <property type="match status" value="1"/>
</dbReference>
<name>A0ABW6WDV8_9ACTN</name>
<feature type="domain" description="Glycosyltransferase subfamily 4-like N-terminal" evidence="4">
    <location>
        <begin position="15"/>
        <end position="179"/>
    </location>
</feature>
<protein>
    <submittedName>
        <fullName evidence="5">Glycosyltransferase family 4 protein</fullName>
        <ecNumber evidence="5">2.4.-.-</ecNumber>
    </submittedName>
</protein>
<dbReference type="EMBL" id="JBIAZU010000003">
    <property type="protein sequence ID" value="MFF5291492.1"/>
    <property type="molecule type" value="Genomic_DNA"/>
</dbReference>
<feature type="domain" description="Glycosyl transferase family 1" evidence="3">
    <location>
        <begin position="193"/>
        <end position="340"/>
    </location>
</feature>
<dbReference type="InterPro" id="IPR001296">
    <property type="entry name" value="Glyco_trans_1"/>
</dbReference>
<evidence type="ECO:0000259" key="4">
    <source>
        <dbReference type="Pfam" id="PF13439"/>
    </source>
</evidence>
<evidence type="ECO:0000256" key="2">
    <source>
        <dbReference type="ARBA" id="ARBA00022679"/>
    </source>
</evidence>
<keyword evidence="6" id="KW-1185">Reference proteome</keyword>
<dbReference type="Pfam" id="PF00534">
    <property type="entry name" value="Glycos_transf_1"/>
    <property type="match status" value="1"/>
</dbReference>
<evidence type="ECO:0000259" key="3">
    <source>
        <dbReference type="Pfam" id="PF00534"/>
    </source>
</evidence>
<proteinExistence type="predicted"/>
<accession>A0ABW6WDV8</accession>
<evidence type="ECO:0000313" key="5">
    <source>
        <dbReference type="EMBL" id="MFF5291492.1"/>
    </source>
</evidence>
<dbReference type="PANTHER" id="PTHR45947">
    <property type="entry name" value="SULFOQUINOVOSYL TRANSFERASE SQD2"/>
    <property type="match status" value="1"/>
</dbReference>
<keyword evidence="1 5" id="KW-0328">Glycosyltransferase</keyword>
<gene>
    <name evidence="5" type="ORF">ACFY35_18780</name>
</gene>
<keyword evidence="2 5" id="KW-0808">Transferase</keyword>
<dbReference type="SUPFAM" id="SSF53756">
    <property type="entry name" value="UDP-Glycosyltransferase/glycogen phosphorylase"/>
    <property type="match status" value="1"/>
</dbReference>
<dbReference type="InterPro" id="IPR050194">
    <property type="entry name" value="Glycosyltransferase_grp1"/>
</dbReference>
<organism evidence="5 6">
    <name type="scientific">Paractinoplanes globisporus</name>
    <dbReference type="NCBI Taxonomy" id="113565"/>
    <lineage>
        <taxon>Bacteria</taxon>
        <taxon>Bacillati</taxon>
        <taxon>Actinomycetota</taxon>
        <taxon>Actinomycetes</taxon>
        <taxon>Micromonosporales</taxon>
        <taxon>Micromonosporaceae</taxon>
        <taxon>Paractinoplanes</taxon>
    </lineage>
</organism>
<evidence type="ECO:0000313" key="6">
    <source>
        <dbReference type="Proteomes" id="UP001602245"/>
    </source>
</evidence>
<dbReference type="Pfam" id="PF13439">
    <property type="entry name" value="Glyco_transf_4"/>
    <property type="match status" value="1"/>
</dbReference>
<dbReference type="RefSeq" id="WP_020515495.1">
    <property type="nucleotide sequence ID" value="NZ_JBIAZU010000003.1"/>
</dbReference>
<dbReference type="CDD" id="cd03801">
    <property type="entry name" value="GT4_PimA-like"/>
    <property type="match status" value="1"/>
</dbReference>
<sequence>MEIIQVAGLFPPHLGGEELVALQLATTQARRHNVTVYTSDIGAHAMPRRQQDGRLQIFRDRAWRVGNTPVLPRLTGRLLRHKPRPDVVHVHAGQALLPEMVRLGARCRGVPYVAHLHLMVRPSSPAGRLLLPVYQRTLYVGFLRRAALVICLTEAMRSTVVAQFGLARERVAVVPNGVDGEVFTPAPFAGRAERELLIVGRLTAQKNVAAAVEAMAHLPRDVTLRIVGDGEDAVALRAQVSRLGLSNVRFEGRLSPVELAAAYRRATLVLMPSTHEGQPLVLLEAMATGAPVVCSALPELVETARDAALPVENPTPAALAAAVRTLLEDPARRRRLADAALRRIAAYSWPAVAAAVDELYDRVRAGSP</sequence>
<dbReference type="Gene3D" id="3.40.50.2000">
    <property type="entry name" value="Glycogen Phosphorylase B"/>
    <property type="match status" value="2"/>
</dbReference>
<evidence type="ECO:0000256" key="1">
    <source>
        <dbReference type="ARBA" id="ARBA00022676"/>
    </source>
</evidence>
<dbReference type="EC" id="2.4.-.-" evidence="5"/>
<dbReference type="InterPro" id="IPR028098">
    <property type="entry name" value="Glyco_trans_4-like_N"/>
</dbReference>
<comment type="caution">
    <text evidence="5">The sequence shown here is derived from an EMBL/GenBank/DDBJ whole genome shotgun (WGS) entry which is preliminary data.</text>
</comment>
<dbReference type="GO" id="GO:0016757">
    <property type="term" value="F:glycosyltransferase activity"/>
    <property type="evidence" value="ECO:0007669"/>
    <property type="project" value="UniProtKB-KW"/>
</dbReference>
<dbReference type="Proteomes" id="UP001602245">
    <property type="component" value="Unassembled WGS sequence"/>
</dbReference>
<reference evidence="5 6" key="1">
    <citation type="submission" date="2024-10" db="EMBL/GenBank/DDBJ databases">
        <title>The Natural Products Discovery Center: Release of the First 8490 Sequenced Strains for Exploring Actinobacteria Biosynthetic Diversity.</title>
        <authorList>
            <person name="Kalkreuter E."/>
            <person name="Kautsar S.A."/>
            <person name="Yang D."/>
            <person name="Bader C.D."/>
            <person name="Teijaro C.N."/>
            <person name="Fluegel L."/>
            <person name="Davis C.M."/>
            <person name="Simpson J.R."/>
            <person name="Lauterbach L."/>
            <person name="Steele A.D."/>
            <person name="Gui C."/>
            <person name="Meng S."/>
            <person name="Li G."/>
            <person name="Viehrig K."/>
            <person name="Ye F."/>
            <person name="Su P."/>
            <person name="Kiefer A.F."/>
            <person name="Nichols A."/>
            <person name="Cepeda A.J."/>
            <person name="Yan W."/>
            <person name="Fan B."/>
            <person name="Jiang Y."/>
            <person name="Adhikari A."/>
            <person name="Zheng C.-J."/>
            <person name="Schuster L."/>
            <person name="Cowan T.M."/>
            <person name="Smanski M.J."/>
            <person name="Chevrette M.G."/>
            <person name="De Carvalho L.P.S."/>
            <person name="Shen B."/>
        </authorList>
    </citation>
    <scope>NUCLEOTIDE SEQUENCE [LARGE SCALE GENOMIC DNA]</scope>
    <source>
        <strain evidence="5 6">NPDC000087</strain>
    </source>
</reference>